<dbReference type="InterPro" id="IPR017508">
    <property type="entry name" value="HipA_N1"/>
</dbReference>
<evidence type="ECO:0000313" key="3">
    <source>
        <dbReference type="EMBL" id="OAD19775.1"/>
    </source>
</evidence>
<dbReference type="NCBIfam" id="TIGR03071">
    <property type="entry name" value="couple_hipA"/>
    <property type="match status" value="1"/>
</dbReference>
<accession>A0A176RVN1</accession>
<comment type="caution">
    <text evidence="3">The sequence shown here is derived from an EMBL/GenBank/DDBJ whole genome shotgun (WGS) entry which is preliminary data.</text>
</comment>
<dbReference type="GO" id="GO:0003700">
    <property type="term" value="F:DNA-binding transcription factor activity"/>
    <property type="evidence" value="ECO:0007669"/>
    <property type="project" value="InterPro"/>
</dbReference>
<evidence type="ECO:0000259" key="1">
    <source>
        <dbReference type="Pfam" id="PF01022"/>
    </source>
</evidence>
<feature type="domain" description="HipA N-terminal subdomain 1" evidence="2">
    <location>
        <begin position="72"/>
        <end position="156"/>
    </location>
</feature>
<dbReference type="Pfam" id="PF13657">
    <property type="entry name" value="Couple_hipA"/>
    <property type="match status" value="1"/>
</dbReference>
<feature type="non-terminal residue" evidence="3">
    <location>
        <position position="229"/>
    </location>
</feature>
<evidence type="ECO:0000313" key="4">
    <source>
        <dbReference type="Proteomes" id="UP000076962"/>
    </source>
</evidence>
<name>A0A176RVN1_9GAMM</name>
<keyword evidence="4" id="KW-1185">Reference proteome</keyword>
<dbReference type="AlphaFoldDB" id="A0A176RVN1"/>
<dbReference type="InterPro" id="IPR001845">
    <property type="entry name" value="HTH_ArsR_DNA-bd_dom"/>
</dbReference>
<dbReference type="EMBL" id="LUTY01002669">
    <property type="protein sequence ID" value="OAD19775.1"/>
    <property type="molecule type" value="Genomic_DNA"/>
</dbReference>
<dbReference type="Pfam" id="PF01022">
    <property type="entry name" value="HTH_5"/>
    <property type="match status" value="1"/>
</dbReference>
<protein>
    <submittedName>
        <fullName evidence="3">HipA domain protein</fullName>
    </submittedName>
</protein>
<reference evidence="3 4" key="1">
    <citation type="submission" date="2016-05" db="EMBL/GenBank/DDBJ databases">
        <title>Single-cell genome of chain-forming Candidatus Thiomargarita nelsonii and comparison to other large sulfur-oxidizing bacteria.</title>
        <authorList>
            <person name="Winkel M."/>
            <person name="Salman V."/>
            <person name="Woyke T."/>
            <person name="Schulz-Vogt H."/>
            <person name="Richter M."/>
            <person name="Flood B."/>
            <person name="Bailey J."/>
            <person name="Amann R."/>
            <person name="Mussmann M."/>
        </authorList>
    </citation>
    <scope>NUCLEOTIDE SEQUENCE [LARGE SCALE GENOMIC DNA]</scope>
    <source>
        <strain evidence="3 4">THI036</strain>
    </source>
</reference>
<proteinExistence type="predicted"/>
<sequence>MNQIKLKILKFFLENNQQEISAAEIAAALNLNQAIVQQSLRDFKKAGRIADFMPGRYKLMNPKIYFENFLFVYKKNQLVAYLNFEKGQYSLTYDTNYLATASPISPQMALTEEILHSEKLFNVFEQLIPEGQDRKILEKQAGSANDFDLLPFLQHVYGDLQFSKTALAPKNYSHTIHYSDIKNEMLGKNTFPNIFNLEIHIDDNTLFPEANPLDKVIKSFTPSGLSGFQ</sequence>
<dbReference type="Proteomes" id="UP000076962">
    <property type="component" value="Unassembled WGS sequence"/>
</dbReference>
<organism evidence="3 4">
    <name type="scientific">Candidatus Thiomargarita nelsonii</name>
    <dbReference type="NCBI Taxonomy" id="1003181"/>
    <lineage>
        <taxon>Bacteria</taxon>
        <taxon>Pseudomonadati</taxon>
        <taxon>Pseudomonadota</taxon>
        <taxon>Gammaproteobacteria</taxon>
        <taxon>Thiotrichales</taxon>
        <taxon>Thiotrichaceae</taxon>
        <taxon>Thiomargarita</taxon>
    </lineage>
</organism>
<evidence type="ECO:0000259" key="2">
    <source>
        <dbReference type="Pfam" id="PF13657"/>
    </source>
</evidence>
<feature type="domain" description="HTH arsR-type" evidence="1">
    <location>
        <begin position="3"/>
        <end position="47"/>
    </location>
</feature>
<gene>
    <name evidence="3" type="ORF">THIOM_004566</name>
</gene>